<dbReference type="EMBL" id="RCHU02000013">
    <property type="protein sequence ID" value="KAL3574512.1"/>
    <property type="molecule type" value="Genomic_DNA"/>
</dbReference>
<gene>
    <name evidence="1" type="ORF">D5086_025125</name>
</gene>
<keyword evidence="2" id="KW-1185">Reference proteome</keyword>
<accession>A0ACC4B7F8</accession>
<name>A0ACC4B7F8_POPAL</name>
<dbReference type="Proteomes" id="UP000309997">
    <property type="component" value="Unassembled WGS sequence"/>
</dbReference>
<evidence type="ECO:0000313" key="1">
    <source>
        <dbReference type="EMBL" id="KAL3574512.1"/>
    </source>
</evidence>
<evidence type="ECO:0000313" key="2">
    <source>
        <dbReference type="Proteomes" id="UP000309997"/>
    </source>
</evidence>
<reference evidence="1 2" key="1">
    <citation type="journal article" date="2024" name="Plant Biotechnol. J.">
        <title>Genome and CRISPR/Cas9 system of a widespread forest tree (Populus alba) in the world.</title>
        <authorList>
            <person name="Liu Y.J."/>
            <person name="Jiang P.F."/>
            <person name="Han X.M."/>
            <person name="Li X.Y."/>
            <person name="Wang H.M."/>
            <person name="Wang Y.J."/>
            <person name="Wang X.X."/>
            <person name="Zeng Q.Y."/>
        </authorList>
    </citation>
    <scope>NUCLEOTIDE SEQUENCE [LARGE SCALE GENOMIC DNA]</scope>
    <source>
        <strain evidence="2">cv. PAL-ZL1</strain>
    </source>
</reference>
<proteinExistence type="predicted"/>
<comment type="caution">
    <text evidence="1">The sequence shown here is derived from an EMBL/GenBank/DDBJ whole genome shotgun (WGS) entry which is preliminary data.</text>
</comment>
<protein>
    <submittedName>
        <fullName evidence="1">Uncharacterized protein</fullName>
    </submittedName>
</protein>
<sequence length="95" mass="11118">MYTGDFLWEVDSKRAKDARNRLLDVLKNETIDVLYLDNTYRNSSYDFPTREVAAQQVGFYLFLVHIAVLSLSGFWQVLTINVHCGEWILVDRDEV</sequence>
<organism evidence="1 2">
    <name type="scientific">Populus alba</name>
    <name type="common">White poplar</name>
    <dbReference type="NCBI Taxonomy" id="43335"/>
    <lineage>
        <taxon>Eukaryota</taxon>
        <taxon>Viridiplantae</taxon>
        <taxon>Streptophyta</taxon>
        <taxon>Embryophyta</taxon>
        <taxon>Tracheophyta</taxon>
        <taxon>Spermatophyta</taxon>
        <taxon>Magnoliopsida</taxon>
        <taxon>eudicotyledons</taxon>
        <taxon>Gunneridae</taxon>
        <taxon>Pentapetalae</taxon>
        <taxon>rosids</taxon>
        <taxon>fabids</taxon>
        <taxon>Malpighiales</taxon>
        <taxon>Salicaceae</taxon>
        <taxon>Saliceae</taxon>
        <taxon>Populus</taxon>
    </lineage>
</organism>